<dbReference type="InterPro" id="IPR039425">
    <property type="entry name" value="RNA_pol_sigma-70-like"/>
</dbReference>
<feature type="region of interest" description="Disordered" evidence="6">
    <location>
        <begin position="89"/>
        <end position="109"/>
    </location>
</feature>
<organism evidence="8 9">
    <name type="scientific">Engelhardtia mirabilis</name>
    <dbReference type="NCBI Taxonomy" id="2528011"/>
    <lineage>
        <taxon>Bacteria</taxon>
        <taxon>Pseudomonadati</taxon>
        <taxon>Planctomycetota</taxon>
        <taxon>Planctomycetia</taxon>
        <taxon>Planctomycetia incertae sedis</taxon>
        <taxon>Engelhardtia</taxon>
    </lineage>
</organism>
<dbReference type="RefSeq" id="WP_419191699.1">
    <property type="nucleotide sequence ID" value="NZ_CP036287.1"/>
</dbReference>
<dbReference type="InterPro" id="IPR013324">
    <property type="entry name" value="RNA_pol_sigma_r3/r4-like"/>
</dbReference>
<dbReference type="EMBL" id="CP036287">
    <property type="protein sequence ID" value="QDU68659.1"/>
    <property type="molecule type" value="Genomic_DNA"/>
</dbReference>
<gene>
    <name evidence="8" type="ORF">Pla133_37610</name>
</gene>
<dbReference type="GO" id="GO:0016987">
    <property type="term" value="F:sigma factor activity"/>
    <property type="evidence" value="ECO:0007669"/>
    <property type="project" value="UniProtKB-KW"/>
</dbReference>
<sequence length="183" mass="19834">MSQTVEELFERARSGDGRAWSALVDRCADGVHFAVLSAGISGDEADDAEQAAWMILHRHMDGVRSPGAIVGWVATTAIREGRRARRRARSRRDVEELASEDRSEIEPEQPQDLAIRAERVLGVRAGLDRLGSPCRELLLALFGSGEEASYASVGEQLGMAVGSIGPTRARCLAKLARVLDPDL</sequence>
<evidence type="ECO:0000313" key="9">
    <source>
        <dbReference type="Proteomes" id="UP000316921"/>
    </source>
</evidence>
<keyword evidence="9" id="KW-1185">Reference proteome</keyword>
<evidence type="ECO:0000256" key="4">
    <source>
        <dbReference type="ARBA" id="ARBA00023125"/>
    </source>
</evidence>
<dbReference type="Gene3D" id="1.10.1740.10">
    <property type="match status" value="1"/>
</dbReference>
<evidence type="ECO:0000313" key="8">
    <source>
        <dbReference type="EMBL" id="QDU68659.1"/>
    </source>
</evidence>
<dbReference type="GO" id="GO:0003677">
    <property type="term" value="F:DNA binding"/>
    <property type="evidence" value="ECO:0007669"/>
    <property type="project" value="UniProtKB-KW"/>
</dbReference>
<comment type="similarity">
    <text evidence="1">Belongs to the sigma-70 factor family. ECF subfamily.</text>
</comment>
<evidence type="ECO:0000256" key="2">
    <source>
        <dbReference type="ARBA" id="ARBA00023015"/>
    </source>
</evidence>
<dbReference type="InterPro" id="IPR014284">
    <property type="entry name" value="RNA_pol_sigma-70_dom"/>
</dbReference>
<keyword evidence="5" id="KW-0804">Transcription</keyword>
<evidence type="ECO:0000256" key="3">
    <source>
        <dbReference type="ARBA" id="ARBA00023082"/>
    </source>
</evidence>
<dbReference type="NCBIfam" id="TIGR02937">
    <property type="entry name" value="sigma70-ECF"/>
    <property type="match status" value="1"/>
</dbReference>
<reference evidence="8 9" key="1">
    <citation type="submission" date="2019-02" db="EMBL/GenBank/DDBJ databases">
        <title>Deep-cultivation of Planctomycetes and their phenomic and genomic characterization uncovers novel biology.</title>
        <authorList>
            <person name="Wiegand S."/>
            <person name="Jogler M."/>
            <person name="Boedeker C."/>
            <person name="Pinto D."/>
            <person name="Vollmers J."/>
            <person name="Rivas-Marin E."/>
            <person name="Kohn T."/>
            <person name="Peeters S.H."/>
            <person name="Heuer A."/>
            <person name="Rast P."/>
            <person name="Oberbeckmann S."/>
            <person name="Bunk B."/>
            <person name="Jeske O."/>
            <person name="Meyerdierks A."/>
            <person name="Storesund J.E."/>
            <person name="Kallscheuer N."/>
            <person name="Luecker S."/>
            <person name="Lage O.M."/>
            <person name="Pohl T."/>
            <person name="Merkel B.J."/>
            <person name="Hornburger P."/>
            <person name="Mueller R.-W."/>
            <person name="Bruemmer F."/>
            <person name="Labrenz M."/>
            <person name="Spormann A.M."/>
            <person name="Op den Camp H."/>
            <person name="Overmann J."/>
            <person name="Amann R."/>
            <person name="Jetten M.S.M."/>
            <person name="Mascher T."/>
            <person name="Medema M.H."/>
            <person name="Devos D.P."/>
            <person name="Kaster A.-K."/>
            <person name="Ovreas L."/>
            <person name="Rohde M."/>
            <person name="Galperin M.Y."/>
            <person name="Jogler C."/>
        </authorList>
    </citation>
    <scope>NUCLEOTIDE SEQUENCE [LARGE SCALE GENOMIC DNA]</scope>
    <source>
        <strain evidence="8 9">Pla133</strain>
    </source>
</reference>
<accession>A0A518BNV4</accession>
<dbReference type="PANTHER" id="PTHR43133">
    <property type="entry name" value="RNA POLYMERASE ECF-TYPE SIGMA FACTO"/>
    <property type="match status" value="1"/>
</dbReference>
<dbReference type="InterPro" id="IPR036388">
    <property type="entry name" value="WH-like_DNA-bd_sf"/>
</dbReference>
<feature type="compositionally biased region" description="Basic and acidic residues" evidence="6">
    <location>
        <begin position="91"/>
        <end position="105"/>
    </location>
</feature>
<evidence type="ECO:0000259" key="7">
    <source>
        <dbReference type="Pfam" id="PF04542"/>
    </source>
</evidence>
<proteinExistence type="inferred from homology"/>
<dbReference type="AlphaFoldDB" id="A0A518BNV4"/>
<dbReference type="GO" id="GO:0006352">
    <property type="term" value="P:DNA-templated transcription initiation"/>
    <property type="evidence" value="ECO:0007669"/>
    <property type="project" value="InterPro"/>
</dbReference>
<evidence type="ECO:0000256" key="6">
    <source>
        <dbReference type="SAM" id="MobiDB-lite"/>
    </source>
</evidence>
<dbReference type="SUPFAM" id="SSF88946">
    <property type="entry name" value="Sigma2 domain of RNA polymerase sigma factors"/>
    <property type="match status" value="1"/>
</dbReference>
<keyword evidence="3" id="KW-0731">Sigma factor</keyword>
<dbReference type="Gene3D" id="1.10.10.10">
    <property type="entry name" value="Winged helix-like DNA-binding domain superfamily/Winged helix DNA-binding domain"/>
    <property type="match status" value="1"/>
</dbReference>
<evidence type="ECO:0000256" key="5">
    <source>
        <dbReference type="ARBA" id="ARBA00023163"/>
    </source>
</evidence>
<dbReference type="InterPro" id="IPR007627">
    <property type="entry name" value="RNA_pol_sigma70_r2"/>
</dbReference>
<dbReference type="KEGG" id="pbap:Pla133_37610"/>
<keyword evidence="4" id="KW-0238">DNA-binding</keyword>
<feature type="domain" description="RNA polymerase sigma-70 region 2" evidence="7">
    <location>
        <begin position="23"/>
        <end position="90"/>
    </location>
</feature>
<dbReference type="Pfam" id="PF04542">
    <property type="entry name" value="Sigma70_r2"/>
    <property type="match status" value="1"/>
</dbReference>
<dbReference type="InterPro" id="IPR013325">
    <property type="entry name" value="RNA_pol_sigma_r2"/>
</dbReference>
<name>A0A518BNV4_9BACT</name>
<dbReference type="PANTHER" id="PTHR43133:SF8">
    <property type="entry name" value="RNA POLYMERASE SIGMA FACTOR HI_1459-RELATED"/>
    <property type="match status" value="1"/>
</dbReference>
<dbReference type="SUPFAM" id="SSF88659">
    <property type="entry name" value="Sigma3 and sigma4 domains of RNA polymerase sigma factors"/>
    <property type="match status" value="1"/>
</dbReference>
<keyword evidence="2" id="KW-0805">Transcription regulation</keyword>
<dbReference type="Proteomes" id="UP000316921">
    <property type="component" value="Chromosome"/>
</dbReference>
<evidence type="ECO:0000256" key="1">
    <source>
        <dbReference type="ARBA" id="ARBA00010641"/>
    </source>
</evidence>
<protein>
    <submittedName>
        <fullName evidence="8">RNA polymerase sigma factor SigM</fullName>
    </submittedName>
</protein>